<name>A0A2M7RK21_9BACT</name>
<comment type="similarity">
    <text evidence="1">Belongs to the HupF/HypC family.</text>
</comment>
<evidence type="ECO:0000256" key="1">
    <source>
        <dbReference type="ARBA" id="ARBA00006018"/>
    </source>
</evidence>
<protein>
    <recommendedName>
        <fullName evidence="4">HypC/HybG/HupF family hydrogenase formation chaperone</fullName>
    </recommendedName>
</protein>
<dbReference type="Pfam" id="PF01455">
    <property type="entry name" value="HupF_HypC"/>
    <property type="match status" value="1"/>
</dbReference>
<dbReference type="InterPro" id="IPR001109">
    <property type="entry name" value="Hydrogenase_HupF/HypC"/>
</dbReference>
<reference evidence="2 3" key="1">
    <citation type="submission" date="2017-09" db="EMBL/GenBank/DDBJ databases">
        <title>Depth-based differentiation of microbial function through sediment-hosted aquifers and enrichment of novel symbionts in the deep terrestrial subsurface.</title>
        <authorList>
            <person name="Probst A.J."/>
            <person name="Ladd B."/>
            <person name="Jarett J.K."/>
            <person name="Geller-Mcgrath D.E."/>
            <person name="Sieber C.M."/>
            <person name="Emerson J.B."/>
            <person name="Anantharaman K."/>
            <person name="Thomas B.C."/>
            <person name="Malmstrom R."/>
            <person name="Stieglmeier M."/>
            <person name="Klingl A."/>
            <person name="Woyke T."/>
            <person name="Ryan C.M."/>
            <person name="Banfield J.F."/>
        </authorList>
    </citation>
    <scope>NUCLEOTIDE SEQUENCE [LARGE SCALE GENOMIC DNA]</scope>
    <source>
        <strain evidence="2">CG_4_10_14_0_8_um_filter_42_10</strain>
    </source>
</reference>
<proteinExistence type="inferred from homology"/>
<evidence type="ECO:0000313" key="2">
    <source>
        <dbReference type="EMBL" id="PIY97105.1"/>
    </source>
</evidence>
<sequence>MCITIPAKIIQKNKNQIVALSRGRKIKIKPIGLAGLNKGSWILVYGDIPLKKISEKEANEIEKILTNDRKN</sequence>
<dbReference type="AlphaFoldDB" id="A0A2M7RK21"/>
<dbReference type="EMBL" id="PFMD01000015">
    <property type="protein sequence ID" value="PIY97105.1"/>
    <property type="molecule type" value="Genomic_DNA"/>
</dbReference>
<gene>
    <name evidence="2" type="ORF">COY66_01305</name>
</gene>
<evidence type="ECO:0000313" key="3">
    <source>
        <dbReference type="Proteomes" id="UP000230779"/>
    </source>
</evidence>
<comment type="caution">
    <text evidence="2">The sequence shown here is derived from an EMBL/GenBank/DDBJ whole genome shotgun (WGS) entry which is preliminary data.</text>
</comment>
<accession>A0A2M7RK21</accession>
<dbReference type="Gene3D" id="2.30.30.140">
    <property type="match status" value="1"/>
</dbReference>
<dbReference type="Proteomes" id="UP000230779">
    <property type="component" value="Unassembled WGS sequence"/>
</dbReference>
<dbReference type="SUPFAM" id="SSF159127">
    <property type="entry name" value="HupF/HypC-like"/>
    <property type="match status" value="1"/>
</dbReference>
<evidence type="ECO:0008006" key="4">
    <source>
        <dbReference type="Google" id="ProtNLM"/>
    </source>
</evidence>
<organism evidence="2 3">
    <name type="scientific">Candidatus Kerfeldbacteria bacterium CG_4_10_14_0_8_um_filter_42_10</name>
    <dbReference type="NCBI Taxonomy" id="2014248"/>
    <lineage>
        <taxon>Bacteria</taxon>
        <taxon>Candidatus Kerfeldiibacteriota</taxon>
    </lineage>
</organism>